<feature type="signal peptide" evidence="1">
    <location>
        <begin position="1"/>
        <end position="21"/>
    </location>
</feature>
<keyword evidence="1" id="KW-0732">Signal</keyword>
<comment type="caution">
    <text evidence="2">The sequence shown here is derived from an EMBL/GenBank/DDBJ whole genome shotgun (WGS) entry which is preliminary data.</text>
</comment>
<name>A0AAE1TIZ6_9FABA</name>
<protein>
    <recommendedName>
        <fullName evidence="4">Secreted protein</fullName>
    </recommendedName>
</protein>
<dbReference type="Proteomes" id="UP001293593">
    <property type="component" value="Unassembled WGS sequence"/>
</dbReference>
<evidence type="ECO:0000313" key="3">
    <source>
        <dbReference type="Proteomes" id="UP001293593"/>
    </source>
</evidence>
<evidence type="ECO:0000313" key="2">
    <source>
        <dbReference type="EMBL" id="KAK4285244.1"/>
    </source>
</evidence>
<keyword evidence="3" id="KW-1185">Reference proteome</keyword>
<gene>
    <name evidence="2" type="ORF">QN277_001971</name>
</gene>
<accession>A0AAE1TIZ6</accession>
<proteinExistence type="predicted"/>
<evidence type="ECO:0000256" key="1">
    <source>
        <dbReference type="SAM" id="SignalP"/>
    </source>
</evidence>
<organism evidence="2 3">
    <name type="scientific">Acacia crassicarpa</name>
    <name type="common">northern wattle</name>
    <dbReference type="NCBI Taxonomy" id="499986"/>
    <lineage>
        <taxon>Eukaryota</taxon>
        <taxon>Viridiplantae</taxon>
        <taxon>Streptophyta</taxon>
        <taxon>Embryophyta</taxon>
        <taxon>Tracheophyta</taxon>
        <taxon>Spermatophyta</taxon>
        <taxon>Magnoliopsida</taxon>
        <taxon>eudicotyledons</taxon>
        <taxon>Gunneridae</taxon>
        <taxon>Pentapetalae</taxon>
        <taxon>rosids</taxon>
        <taxon>fabids</taxon>
        <taxon>Fabales</taxon>
        <taxon>Fabaceae</taxon>
        <taxon>Caesalpinioideae</taxon>
        <taxon>mimosoid clade</taxon>
        <taxon>Acacieae</taxon>
        <taxon>Acacia</taxon>
    </lineage>
</organism>
<dbReference type="EMBL" id="JAWXYG010000001">
    <property type="protein sequence ID" value="KAK4285244.1"/>
    <property type="molecule type" value="Genomic_DNA"/>
</dbReference>
<reference evidence="2" key="1">
    <citation type="submission" date="2023-10" db="EMBL/GenBank/DDBJ databases">
        <title>Chromosome-level genome of the transformable northern wattle, Acacia crassicarpa.</title>
        <authorList>
            <person name="Massaro I."/>
            <person name="Sinha N.R."/>
            <person name="Poethig S."/>
            <person name="Leichty A.R."/>
        </authorList>
    </citation>
    <scope>NUCLEOTIDE SEQUENCE</scope>
    <source>
        <strain evidence="2">Acra3RX</strain>
        <tissue evidence="2">Leaf</tissue>
    </source>
</reference>
<dbReference type="AlphaFoldDB" id="A0AAE1TIZ6"/>
<evidence type="ECO:0008006" key="4">
    <source>
        <dbReference type="Google" id="ProtNLM"/>
    </source>
</evidence>
<feature type="chain" id="PRO_5041907664" description="Secreted protein" evidence="1">
    <location>
        <begin position="22"/>
        <end position="108"/>
    </location>
</feature>
<sequence>MSLFECFLCVNLLHVFMSTHSVCVLLQPLRPWRASISFERAAISPTLLITKSLCRSRDINENPELLSNILTWTGSMDDQEGPWPRTVTSIALRRGAALRSAQEAEPTS</sequence>